<keyword evidence="7 9" id="KW-0472">Membrane</keyword>
<dbReference type="Gene3D" id="1.10.287.70">
    <property type="match status" value="2"/>
</dbReference>
<evidence type="ECO:0000256" key="8">
    <source>
        <dbReference type="ARBA" id="ARBA00023303"/>
    </source>
</evidence>
<evidence type="ECO:0000256" key="9">
    <source>
        <dbReference type="SAM" id="Phobius"/>
    </source>
</evidence>
<protein>
    <submittedName>
        <fullName evidence="12">Two-pore potassium channel 4-like</fullName>
    </submittedName>
</protein>
<evidence type="ECO:0000256" key="6">
    <source>
        <dbReference type="ARBA" id="ARBA00023065"/>
    </source>
</evidence>
<evidence type="ECO:0000259" key="10">
    <source>
        <dbReference type="Pfam" id="PF07885"/>
    </source>
</evidence>
<gene>
    <name evidence="12" type="primary">LOC110755833</name>
</gene>
<evidence type="ECO:0000313" key="12">
    <source>
        <dbReference type="RefSeq" id="XP_021812813.1"/>
    </source>
</evidence>
<evidence type="ECO:0000313" key="11">
    <source>
        <dbReference type="Proteomes" id="UP000515124"/>
    </source>
</evidence>
<evidence type="ECO:0000256" key="2">
    <source>
        <dbReference type="ARBA" id="ARBA00010159"/>
    </source>
</evidence>
<feature type="transmembrane region" description="Helical" evidence="9">
    <location>
        <begin position="97"/>
        <end position="120"/>
    </location>
</feature>
<sequence>MPNMNYIIVYFILGVLLFWNIGKSLLEGFYGTVVILTSVGYGDLVPLVHRDKFLMCVLISIGFFFVADCVEDMFDYIHYKVVMWLRQKEWYSNVCPINLLLAVIGISLLLGSGTVAIRFIEGMSWTDAFYLTVASVTTVGFGDKHFQSTGGQCFAIFWLLLSTSVAKRLSKWLNAQINHMRFSNMDTRSQRRE</sequence>
<dbReference type="PRINTS" id="PR01333">
    <property type="entry name" value="2POREKCHANEL"/>
</dbReference>
<keyword evidence="8" id="KW-0407">Ion channel</keyword>
<feature type="domain" description="Potassium channel" evidence="10">
    <location>
        <begin position="107"/>
        <end position="163"/>
    </location>
</feature>
<feature type="domain" description="Potassium channel" evidence="10">
    <location>
        <begin position="7"/>
        <end position="77"/>
    </location>
</feature>
<dbReference type="GO" id="GO:0005886">
    <property type="term" value="C:plasma membrane"/>
    <property type="evidence" value="ECO:0007669"/>
    <property type="project" value="TreeGrafter"/>
</dbReference>
<dbReference type="GO" id="GO:0015271">
    <property type="term" value="F:outward rectifier potassium channel activity"/>
    <property type="evidence" value="ECO:0007669"/>
    <property type="project" value="TreeGrafter"/>
</dbReference>
<dbReference type="Pfam" id="PF07885">
    <property type="entry name" value="Ion_trans_2"/>
    <property type="match status" value="2"/>
</dbReference>
<keyword evidence="6" id="KW-0406">Ion transport</keyword>
<dbReference type="Proteomes" id="UP000515124">
    <property type="component" value="Unplaced"/>
</dbReference>
<dbReference type="GeneID" id="110755833"/>
<accession>A0A6P5SG90</accession>
<keyword evidence="11" id="KW-1185">Reference proteome</keyword>
<evidence type="ECO:0000256" key="5">
    <source>
        <dbReference type="ARBA" id="ARBA00022989"/>
    </source>
</evidence>
<evidence type="ECO:0000256" key="4">
    <source>
        <dbReference type="ARBA" id="ARBA00022692"/>
    </source>
</evidence>
<reference evidence="12" key="1">
    <citation type="submission" date="2025-08" db="UniProtKB">
        <authorList>
            <consortium name="RefSeq"/>
        </authorList>
    </citation>
    <scope>IDENTIFICATION</scope>
</reference>
<comment type="similarity">
    <text evidence="2">Belongs to the two pore domain potassium channel (TC 1.A.1.7) family.</text>
</comment>
<evidence type="ECO:0000256" key="3">
    <source>
        <dbReference type="ARBA" id="ARBA00022448"/>
    </source>
</evidence>
<evidence type="ECO:0000256" key="1">
    <source>
        <dbReference type="ARBA" id="ARBA00004141"/>
    </source>
</evidence>
<dbReference type="RefSeq" id="XP_021812813.1">
    <property type="nucleotide sequence ID" value="XM_021957121.1"/>
</dbReference>
<dbReference type="GO" id="GO:0005774">
    <property type="term" value="C:vacuolar membrane"/>
    <property type="evidence" value="ECO:0007669"/>
    <property type="project" value="UniProtKB-ARBA"/>
</dbReference>
<dbReference type="GO" id="GO:0022841">
    <property type="term" value="F:potassium ion leak channel activity"/>
    <property type="evidence" value="ECO:0007669"/>
    <property type="project" value="TreeGrafter"/>
</dbReference>
<feature type="transmembrane region" description="Helical" evidence="9">
    <location>
        <begin position="7"/>
        <end position="22"/>
    </location>
</feature>
<keyword evidence="3" id="KW-0813">Transport</keyword>
<dbReference type="PANTHER" id="PTHR11003">
    <property type="entry name" value="POTASSIUM CHANNEL, SUBFAMILY K"/>
    <property type="match status" value="1"/>
</dbReference>
<proteinExistence type="inferred from homology"/>
<evidence type="ECO:0000256" key="7">
    <source>
        <dbReference type="ARBA" id="ARBA00023136"/>
    </source>
</evidence>
<dbReference type="AlphaFoldDB" id="A0A6P5SG90"/>
<comment type="subcellular location">
    <subcellularLocation>
        <location evidence="1">Membrane</location>
        <topology evidence="1">Multi-pass membrane protein</topology>
    </subcellularLocation>
</comment>
<dbReference type="KEGG" id="pavi:110755833"/>
<dbReference type="PANTHER" id="PTHR11003:SF291">
    <property type="entry name" value="IP11374P"/>
    <property type="match status" value="1"/>
</dbReference>
<dbReference type="GO" id="GO:0030322">
    <property type="term" value="P:stabilization of membrane potential"/>
    <property type="evidence" value="ECO:0007669"/>
    <property type="project" value="TreeGrafter"/>
</dbReference>
<organism evidence="11 12">
    <name type="scientific">Prunus avium</name>
    <name type="common">Cherry</name>
    <name type="synonym">Cerasus avium</name>
    <dbReference type="NCBI Taxonomy" id="42229"/>
    <lineage>
        <taxon>Eukaryota</taxon>
        <taxon>Viridiplantae</taxon>
        <taxon>Streptophyta</taxon>
        <taxon>Embryophyta</taxon>
        <taxon>Tracheophyta</taxon>
        <taxon>Spermatophyta</taxon>
        <taxon>Magnoliopsida</taxon>
        <taxon>eudicotyledons</taxon>
        <taxon>Gunneridae</taxon>
        <taxon>Pentapetalae</taxon>
        <taxon>rosids</taxon>
        <taxon>fabids</taxon>
        <taxon>Rosales</taxon>
        <taxon>Rosaceae</taxon>
        <taxon>Amygdaloideae</taxon>
        <taxon>Amygdaleae</taxon>
        <taxon>Prunus</taxon>
    </lineage>
</organism>
<dbReference type="InterPro" id="IPR013099">
    <property type="entry name" value="K_chnl_dom"/>
</dbReference>
<feature type="transmembrane region" description="Helical" evidence="9">
    <location>
        <begin position="53"/>
        <end position="77"/>
    </location>
</feature>
<dbReference type="SUPFAM" id="SSF81324">
    <property type="entry name" value="Voltage-gated potassium channels"/>
    <property type="match status" value="2"/>
</dbReference>
<feature type="transmembrane region" description="Helical" evidence="9">
    <location>
        <begin position="28"/>
        <end position="46"/>
    </location>
</feature>
<keyword evidence="4 9" id="KW-0812">Transmembrane</keyword>
<dbReference type="InterPro" id="IPR003280">
    <property type="entry name" value="2pore_dom_K_chnl"/>
</dbReference>
<name>A0A6P5SG90_PRUAV</name>
<keyword evidence="5 9" id="KW-1133">Transmembrane helix</keyword>